<evidence type="ECO:0000313" key="4">
    <source>
        <dbReference type="Proteomes" id="UP001140562"/>
    </source>
</evidence>
<dbReference type="GO" id="GO:0006631">
    <property type="term" value="P:fatty acid metabolic process"/>
    <property type="evidence" value="ECO:0007669"/>
    <property type="project" value="TreeGrafter"/>
</dbReference>
<dbReference type="GO" id="GO:0016020">
    <property type="term" value="C:membrane"/>
    <property type="evidence" value="ECO:0007669"/>
    <property type="project" value="TreeGrafter"/>
</dbReference>
<keyword evidence="2" id="KW-0442">Lipid degradation</keyword>
<dbReference type="InterPro" id="IPR016035">
    <property type="entry name" value="Acyl_Trfase/lysoPLipase"/>
</dbReference>
<dbReference type="EMBL" id="JAPEUV010000315">
    <property type="protein sequence ID" value="KAJ4329682.1"/>
    <property type="molecule type" value="Genomic_DNA"/>
</dbReference>
<organism evidence="3 4">
    <name type="scientific">Didymella glomerata</name>
    <dbReference type="NCBI Taxonomy" id="749621"/>
    <lineage>
        <taxon>Eukaryota</taxon>
        <taxon>Fungi</taxon>
        <taxon>Dikarya</taxon>
        <taxon>Ascomycota</taxon>
        <taxon>Pezizomycotina</taxon>
        <taxon>Dothideomycetes</taxon>
        <taxon>Pleosporomycetidae</taxon>
        <taxon>Pleosporales</taxon>
        <taxon>Pleosporineae</taxon>
        <taxon>Didymellaceae</taxon>
        <taxon>Didymella</taxon>
    </lineage>
</organism>
<sequence>MAVGTSIGGIAVLGLFVNRWDFDTCKWKLSKLTAEILPRRPSTHPVKGRVESMLRYIKYAACIALQRSFVSGGTIQAVLRQEFGRYGKPQCTSAVPFLFPAAQLPGGPLVDGAVTCNNPTRIALQEAKIFWAPEEERNMVLSVGYGAMKTGQTYQDGPVAACRASIVESLSAEKQHTDLVLCGHRYVRLNPTLDIDAVQFDDVGSIPRLQDSFRSTLAQDVAFAENLRATSFQLLAAQFYVEIERSSVLHDGAEGYSASAMIKPRIAVSHLKHLYKHEHFSTFRFEVQGRLLTFSMPKKITIRVEKAEATIDIRLKCQTNSAVISGLPASLEKLERAQSDFYLRKGSRKRRASRTRG</sequence>
<dbReference type="SUPFAM" id="SSF52151">
    <property type="entry name" value="FabD/lysophospholipase-like"/>
    <property type="match status" value="1"/>
</dbReference>
<comment type="caution">
    <text evidence="3">The sequence shown here is derived from an EMBL/GenBank/DDBJ whole genome shotgun (WGS) entry which is preliminary data.</text>
</comment>
<dbReference type="PANTHER" id="PTHR24185:SF1">
    <property type="entry name" value="CALCIUM-INDEPENDENT PHOSPHOLIPASE A2-GAMMA"/>
    <property type="match status" value="1"/>
</dbReference>
<dbReference type="PANTHER" id="PTHR24185">
    <property type="entry name" value="CALCIUM-INDEPENDENT PHOSPHOLIPASE A2-GAMMA"/>
    <property type="match status" value="1"/>
</dbReference>
<proteinExistence type="predicted"/>
<keyword evidence="2" id="KW-0443">Lipid metabolism</keyword>
<dbReference type="AlphaFoldDB" id="A0A9W8WNS8"/>
<dbReference type="GO" id="GO:0004620">
    <property type="term" value="F:phospholipase activity"/>
    <property type="evidence" value="ECO:0007669"/>
    <property type="project" value="TreeGrafter"/>
</dbReference>
<dbReference type="Gene3D" id="3.40.1090.10">
    <property type="entry name" value="Cytosolic phospholipase A2 catalytic domain"/>
    <property type="match status" value="1"/>
</dbReference>
<evidence type="ECO:0000313" key="3">
    <source>
        <dbReference type="EMBL" id="KAJ4329682.1"/>
    </source>
</evidence>
<dbReference type="Proteomes" id="UP001140562">
    <property type="component" value="Unassembled WGS sequence"/>
</dbReference>
<evidence type="ECO:0000256" key="1">
    <source>
        <dbReference type="ARBA" id="ARBA00022801"/>
    </source>
</evidence>
<protein>
    <recommendedName>
        <fullName evidence="5">PNPLA domain-containing protein</fullName>
    </recommendedName>
</protein>
<name>A0A9W8WNS8_9PLEO</name>
<keyword evidence="1" id="KW-0378">Hydrolase</keyword>
<evidence type="ECO:0000256" key="2">
    <source>
        <dbReference type="ARBA" id="ARBA00022963"/>
    </source>
</evidence>
<gene>
    <name evidence="3" type="ORF">N0V87_010657</name>
</gene>
<evidence type="ECO:0008006" key="5">
    <source>
        <dbReference type="Google" id="ProtNLM"/>
    </source>
</evidence>
<dbReference type="OrthoDB" id="3747037at2759"/>
<dbReference type="GO" id="GO:0016042">
    <property type="term" value="P:lipid catabolic process"/>
    <property type="evidence" value="ECO:0007669"/>
    <property type="project" value="UniProtKB-KW"/>
</dbReference>
<keyword evidence="4" id="KW-1185">Reference proteome</keyword>
<accession>A0A9W8WNS8</accession>
<reference evidence="3" key="1">
    <citation type="submission" date="2022-10" db="EMBL/GenBank/DDBJ databases">
        <title>Tapping the CABI collections for fungal endophytes: first genome assemblies for Collariella, Neodidymelliopsis, Ascochyta clinopodiicola, Didymella pomorum, Didymosphaeria variabile, Neocosmospora piperis and Neocucurbitaria cava.</title>
        <authorList>
            <person name="Hill R."/>
        </authorList>
    </citation>
    <scope>NUCLEOTIDE SEQUENCE</scope>
    <source>
        <strain evidence="3">IMI 360193</strain>
    </source>
</reference>